<feature type="region of interest" description="Disordered" evidence="1">
    <location>
        <begin position="86"/>
        <end position="124"/>
    </location>
</feature>
<organism evidence="2 3">
    <name type="scientific">Aspergillus awamori</name>
    <name type="common">Black koji mold</name>
    <dbReference type="NCBI Taxonomy" id="105351"/>
    <lineage>
        <taxon>Eukaryota</taxon>
        <taxon>Fungi</taxon>
        <taxon>Dikarya</taxon>
        <taxon>Ascomycota</taxon>
        <taxon>Pezizomycotina</taxon>
        <taxon>Eurotiomycetes</taxon>
        <taxon>Eurotiomycetidae</taxon>
        <taxon>Eurotiales</taxon>
        <taxon>Aspergillaceae</taxon>
        <taxon>Aspergillus</taxon>
    </lineage>
</organism>
<feature type="compositionally biased region" description="Basic and acidic residues" evidence="1">
    <location>
        <begin position="86"/>
        <end position="99"/>
    </location>
</feature>
<proteinExistence type="predicted"/>
<gene>
    <name evidence="2" type="ORF">AAWM_04127</name>
</gene>
<dbReference type="Proteomes" id="UP000286921">
    <property type="component" value="Unassembled WGS sequence"/>
</dbReference>
<accession>A0A401KPR2</accession>
<dbReference type="EMBL" id="BDHI01000007">
    <property type="protein sequence ID" value="GCB21242.1"/>
    <property type="molecule type" value="Genomic_DNA"/>
</dbReference>
<sequence>MFDVVNGRRIAIQNTQVSRVNCPSHAAPQEGTMCHMVPMIDIDVFPVAVENVRFRDRLLAPWSVVQVQILTLELGSLRGFWGSRRTERSEAETASKDNAEFWPGGGYGGYGGYSGNDDGLAAYQ</sequence>
<evidence type="ECO:0000256" key="1">
    <source>
        <dbReference type="SAM" id="MobiDB-lite"/>
    </source>
</evidence>
<dbReference type="AlphaFoldDB" id="A0A401KPR2"/>
<name>A0A401KPR2_ASPAW</name>
<feature type="compositionally biased region" description="Gly residues" evidence="1">
    <location>
        <begin position="103"/>
        <end position="114"/>
    </location>
</feature>
<protein>
    <submittedName>
        <fullName evidence="2">Uncharacterized protein</fullName>
    </submittedName>
</protein>
<comment type="caution">
    <text evidence="2">The sequence shown here is derived from an EMBL/GenBank/DDBJ whole genome shotgun (WGS) entry which is preliminary data.</text>
</comment>
<evidence type="ECO:0000313" key="2">
    <source>
        <dbReference type="EMBL" id="GCB21242.1"/>
    </source>
</evidence>
<evidence type="ECO:0000313" key="3">
    <source>
        <dbReference type="Proteomes" id="UP000286921"/>
    </source>
</evidence>
<keyword evidence="3" id="KW-1185">Reference proteome</keyword>
<reference evidence="2 3" key="1">
    <citation type="submission" date="2016-09" db="EMBL/GenBank/DDBJ databases">
        <title>Aspergillus awamori IFM 58123T.</title>
        <authorList>
            <person name="Kusuya Y."/>
            <person name="Shimizu M."/>
            <person name="Takahashi H."/>
            <person name="Yaguchi T."/>
        </authorList>
    </citation>
    <scope>NUCLEOTIDE SEQUENCE [LARGE SCALE GENOMIC DNA]</scope>
    <source>
        <strain evidence="2 3">IFM 58123</strain>
    </source>
</reference>